<dbReference type="InterPro" id="IPR053926">
    <property type="entry name" value="RecX_HTH_1st"/>
</dbReference>
<keyword evidence="4 5" id="KW-0963">Cytoplasm</keyword>
<comment type="function">
    <text evidence="5">Modulates RecA activity.</text>
</comment>
<dbReference type="InterPro" id="IPR053925">
    <property type="entry name" value="RecX_HTH_3rd"/>
</dbReference>
<dbReference type="EMBL" id="JACHXK010000002">
    <property type="protein sequence ID" value="MBB3109467.1"/>
    <property type="molecule type" value="Genomic_DNA"/>
</dbReference>
<feature type="domain" description="RecX third three-helical" evidence="7">
    <location>
        <begin position="170"/>
        <end position="216"/>
    </location>
</feature>
<comment type="similarity">
    <text evidence="2 5">Belongs to the RecX family.</text>
</comment>
<dbReference type="Proteomes" id="UP000570361">
    <property type="component" value="Unassembled WGS sequence"/>
</dbReference>
<dbReference type="Pfam" id="PF21981">
    <property type="entry name" value="RecX_HTH3"/>
    <property type="match status" value="1"/>
</dbReference>
<reference evidence="9 10" key="1">
    <citation type="submission" date="2020-08" db="EMBL/GenBank/DDBJ databases">
        <title>Genomic Encyclopedia of Type Strains, Phase III (KMG-III): the genomes of soil and plant-associated and newly described type strains.</title>
        <authorList>
            <person name="Whitman W."/>
        </authorList>
    </citation>
    <scope>NUCLEOTIDE SEQUENCE [LARGE SCALE GENOMIC DNA]</scope>
    <source>
        <strain evidence="9 10">CECT 5862</strain>
    </source>
</reference>
<evidence type="ECO:0000259" key="6">
    <source>
        <dbReference type="Pfam" id="PF02631"/>
    </source>
</evidence>
<evidence type="ECO:0000256" key="4">
    <source>
        <dbReference type="ARBA" id="ARBA00022490"/>
    </source>
</evidence>
<dbReference type="GO" id="GO:0005737">
    <property type="term" value="C:cytoplasm"/>
    <property type="evidence" value="ECO:0007669"/>
    <property type="project" value="UniProtKB-SubCell"/>
</dbReference>
<dbReference type="Gene3D" id="1.10.10.10">
    <property type="entry name" value="Winged helix-like DNA-binding domain superfamily/Winged helix DNA-binding domain"/>
    <property type="match status" value="3"/>
</dbReference>
<evidence type="ECO:0000256" key="1">
    <source>
        <dbReference type="ARBA" id="ARBA00004496"/>
    </source>
</evidence>
<dbReference type="RefSeq" id="WP_183598532.1">
    <property type="nucleotide sequence ID" value="NZ_JACHXK010000002.1"/>
</dbReference>
<evidence type="ECO:0000259" key="7">
    <source>
        <dbReference type="Pfam" id="PF21981"/>
    </source>
</evidence>
<sequence length="234" mass="27461">MNAAEEPTAHTGLVQITSIEQVRREKYRYHLFVNGEQDEPFMSVHEDIMIKYRLLKGREIHPEELKEIVEENTKHKAYTLGIAYIGIKPRTHKELSQYLTRKGIDEQSIEQAIARLSRERLIDDTDYANRFAAERLRNQLKGRRLLQQELRMRGIEKDTARNAIDRLDDDEELAMAIRAGGKKWPYLKGEPRERKHKLMTFLLRRGFPGHVVKAAVTQVISQPEDDDEWQMLDN</sequence>
<accession>A0A7W5FLX1</accession>
<keyword evidence="10" id="KW-1185">Reference proteome</keyword>
<dbReference type="HAMAP" id="MF_01114">
    <property type="entry name" value="RecX"/>
    <property type="match status" value="1"/>
</dbReference>
<dbReference type="InterPro" id="IPR036388">
    <property type="entry name" value="WH-like_DNA-bd_sf"/>
</dbReference>
<dbReference type="AlphaFoldDB" id="A0A7W5FLX1"/>
<dbReference type="PANTHER" id="PTHR33602:SF1">
    <property type="entry name" value="REGULATORY PROTEIN RECX FAMILY PROTEIN"/>
    <property type="match status" value="1"/>
</dbReference>
<proteinExistence type="inferred from homology"/>
<feature type="domain" description="RecX second three-helical" evidence="6">
    <location>
        <begin position="123"/>
        <end position="163"/>
    </location>
</feature>
<dbReference type="InterPro" id="IPR053924">
    <property type="entry name" value="RecX_HTH_2nd"/>
</dbReference>
<feature type="domain" description="RecX first three-helical" evidence="8">
    <location>
        <begin position="77"/>
        <end position="116"/>
    </location>
</feature>
<comment type="caution">
    <text evidence="9">The sequence shown here is derived from an EMBL/GenBank/DDBJ whole genome shotgun (WGS) entry which is preliminary data.</text>
</comment>
<evidence type="ECO:0000313" key="9">
    <source>
        <dbReference type="EMBL" id="MBB3109467.1"/>
    </source>
</evidence>
<dbReference type="GO" id="GO:0006282">
    <property type="term" value="P:regulation of DNA repair"/>
    <property type="evidence" value="ECO:0007669"/>
    <property type="project" value="UniProtKB-UniRule"/>
</dbReference>
<evidence type="ECO:0000256" key="5">
    <source>
        <dbReference type="HAMAP-Rule" id="MF_01114"/>
    </source>
</evidence>
<evidence type="ECO:0000259" key="8">
    <source>
        <dbReference type="Pfam" id="PF21982"/>
    </source>
</evidence>
<evidence type="ECO:0000256" key="3">
    <source>
        <dbReference type="ARBA" id="ARBA00018111"/>
    </source>
</evidence>
<gene>
    <name evidence="5" type="primary">recX</name>
    <name evidence="9" type="ORF">FHS18_001519</name>
</gene>
<dbReference type="PANTHER" id="PTHR33602">
    <property type="entry name" value="REGULATORY PROTEIN RECX FAMILY PROTEIN"/>
    <property type="match status" value="1"/>
</dbReference>
<evidence type="ECO:0000256" key="2">
    <source>
        <dbReference type="ARBA" id="ARBA00009695"/>
    </source>
</evidence>
<dbReference type="InterPro" id="IPR003783">
    <property type="entry name" value="Regulatory_RecX"/>
</dbReference>
<organism evidence="9 10">
    <name type="scientific">Paenibacillus phyllosphaerae</name>
    <dbReference type="NCBI Taxonomy" id="274593"/>
    <lineage>
        <taxon>Bacteria</taxon>
        <taxon>Bacillati</taxon>
        <taxon>Bacillota</taxon>
        <taxon>Bacilli</taxon>
        <taxon>Bacillales</taxon>
        <taxon>Paenibacillaceae</taxon>
        <taxon>Paenibacillus</taxon>
    </lineage>
</organism>
<comment type="subcellular location">
    <subcellularLocation>
        <location evidence="1 5">Cytoplasm</location>
    </subcellularLocation>
</comment>
<evidence type="ECO:0000313" key="10">
    <source>
        <dbReference type="Proteomes" id="UP000570361"/>
    </source>
</evidence>
<dbReference type="Pfam" id="PF21982">
    <property type="entry name" value="RecX_HTH1"/>
    <property type="match status" value="1"/>
</dbReference>
<dbReference type="Pfam" id="PF02631">
    <property type="entry name" value="RecX_HTH2"/>
    <property type="match status" value="1"/>
</dbReference>
<name>A0A7W5FLX1_9BACL</name>
<protein>
    <recommendedName>
        <fullName evidence="3 5">Regulatory protein RecX</fullName>
    </recommendedName>
</protein>